<feature type="compositionally biased region" description="Low complexity" evidence="1">
    <location>
        <begin position="122"/>
        <end position="161"/>
    </location>
</feature>
<reference evidence="3" key="1">
    <citation type="journal article" date="2019" name="Int. J. Syst. Evol. Microbiol.">
        <title>The Global Catalogue of Microorganisms (GCM) 10K type strain sequencing project: providing services to taxonomists for standard genome sequencing and annotation.</title>
        <authorList>
            <consortium name="The Broad Institute Genomics Platform"/>
            <consortium name="The Broad Institute Genome Sequencing Center for Infectious Disease"/>
            <person name="Wu L."/>
            <person name="Ma J."/>
        </authorList>
    </citation>
    <scope>NUCLEOTIDE SEQUENCE [LARGE SCALE GENOMIC DNA]</scope>
    <source>
        <strain evidence="3">TBRC 4489</strain>
    </source>
</reference>
<dbReference type="PROSITE" id="PS51257">
    <property type="entry name" value="PROKAR_LIPOPROTEIN"/>
    <property type="match status" value="1"/>
</dbReference>
<name>A0ABV8IAL8_9ACTN</name>
<gene>
    <name evidence="2" type="ORF">ACFOWE_22205</name>
</gene>
<proteinExistence type="predicted"/>
<feature type="region of interest" description="Disordered" evidence="1">
    <location>
        <begin position="42"/>
        <end position="161"/>
    </location>
</feature>
<accession>A0ABV8IAL8</accession>
<evidence type="ECO:0000313" key="3">
    <source>
        <dbReference type="Proteomes" id="UP001595850"/>
    </source>
</evidence>
<protein>
    <recommendedName>
        <fullName evidence="4">Secreted protein</fullName>
    </recommendedName>
</protein>
<dbReference type="Proteomes" id="UP001595850">
    <property type="component" value="Unassembled WGS sequence"/>
</dbReference>
<evidence type="ECO:0008006" key="4">
    <source>
        <dbReference type="Google" id="ProtNLM"/>
    </source>
</evidence>
<evidence type="ECO:0000256" key="1">
    <source>
        <dbReference type="SAM" id="MobiDB-lite"/>
    </source>
</evidence>
<keyword evidence="3" id="KW-1185">Reference proteome</keyword>
<sequence>MRQTLGFLAVWLGATVLAACVAWFGVRDVLRSEAVDDMSIQPISAVDDGPGTAALPAPPSEDPSAAPAASPQVGTPTASSVPAGRDRTTRRPATPAPVRSTARTDRTGSAPVATAPPDRRAASGSPRASAPARTSAPASTSAPTSAATSAAPRAPAQAAPAGDVRVVNVKGGSVSFTIENGVCRLISAAPRAGYETKVWENAGWMRVDLTKDGSTSSAFCIGHENRTDSWES</sequence>
<evidence type="ECO:0000313" key="2">
    <source>
        <dbReference type="EMBL" id="MFC4061024.1"/>
    </source>
</evidence>
<comment type="caution">
    <text evidence="2">The sequence shown here is derived from an EMBL/GenBank/DDBJ whole genome shotgun (WGS) entry which is preliminary data.</text>
</comment>
<dbReference type="EMBL" id="JBHSBM010000025">
    <property type="protein sequence ID" value="MFC4061024.1"/>
    <property type="molecule type" value="Genomic_DNA"/>
</dbReference>
<organism evidence="2 3">
    <name type="scientific">Planomonospora corallina</name>
    <dbReference type="NCBI Taxonomy" id="1806052"/>
    <lineage>
        <taxon>Bacteria</taxon>
        <taxon>Bacillati</taxon>
        <taxon>Actinomycetota</taxon>
        <taxon>Actinomycetes</taxon>
        <taxon>Streptosporangiales</taxon>
        <taxon>Streptosporangiaceae</taxon>
        <taxon>Planomonospora</taxon>
    </lineage>
</organism>
<dbReference type="RefSeq" id="WP_377290831.1">
    <property type="nucleotide sequence ID" value="NZ_JBHSBM010000025.1"/>
</dbReference>
<feature type="compositionally biased region" description="Low complexity" evidence="1">
    <location>
        <begin position="62"/>
        <end position="71"/>
    </location>
</feature>
<feature type="compositionally biased region" description="Low complexity" evidence="1">
    <location>
        <begin position="91"/>
        <end position="101"/>
    </location>
</feature>